<dbReference type="EMBL" id="VZPO01000006">
    <property type="protein sequence ID" value="KAB0503432.1"/>
    <property type="molecule type" value="Genomic_DNA"/>
</dbReference>
<evidence type="ECO:0000313" key="3">
    <source>
        <dbReference type="EMBL" id="SDT48537.1"/>
    </source>
</evidence>
<keyword evidence="1" id="KW-0472">Membrane</keyword>
<reference evidence="3" key="2">
    <citation type="submission" date="2016-10" db="EMBL/GenBank/DDBJ databases">
        <authorList>
            <person name="de Groot N.N."/>
        </authorList>
    </citation>
    <scope>NUCLEOTIDE SEQUENCE [LARGE SCALE GENOMIC DNA]</scope>
    <source>
        <strain evidence="3">BS3782</strain>
    </source>
</reference>
<dbReference type="Proteomes" id="UP000434925">
    <property type="component" value="Unassembled WGS sequence"/>
</dbReference>
<protein>
    <submittedName>
        <fullName evidence="3">Uncharacterized protein</fullName>
    </submittedName>
</protein>
<evidence type="ECO:0000313" key="4">
    <source>
        <dbReference type="Proteomes" id="UP000182814"/>
    </source>
</evidence>
<dbReference type="AlphaFoldDB" id="A0A1H2ARX9"/>
<keyword evidence="1" id="KW-0812">Transmembrane</keyword>
<name>A0A1H2ARX9_9PSED</name>
<sequence length="274" mass="31232">MKINSIHNSQIVAERGLGRSRRVYSFIRKGNSNIHYEILVNLFFVISIFLCGAFCPGYSSAVEVNDKAKKDNDSCALPEDISRLEQYLSSHIWSGLSLSSIEKLRHEFSVIRDDTITDIFYSKDKKVRLIGLSKKCTAPDGVKFEWKIAAAVDMRGRAILHQLFLIYAFDDIFNGRRKFSFEHFRGSNKEYSKLISNETVGILNAAQTAEYMEKLGAVPMEVRGNDGSTNEFVYKIDPEKDMASRIAVWNFSKRITVRYDAGRMINEVVVRGIE</sequence>
<dbReference type="EMBL" id="LT629746">
    <property type="protein sequence ID" value="SDT48537.1"/>
    <property type="molecule type" value="Genomic_DNA"/>
</dbReference>
<gene>
    <name evidence="2" type="ORF">F7R14_16855</name>
    <name evidence="3" type="ORF">SAMN04490191_4697</name>
</gene>
<feature type="transmembrane region" description="Helical" evidence="1">
    <location>
        <begin position="38"/>
        <end position="59"/>
    </location>
</feature>
<reference evidence="2 5" key="3">
    <citation type="submission" date="2019-09" db="EMBL/GenBank/DDBJ databases">
        <title>Draft genome sequences of 48 bacterial type strains from the CCUG.</title>
        <authorList>
            <person name="Tunovic T."/>
            <person name="Pineiro-Iglesias B."/>
            <person name="Unosson C."/>
            <person name="Inganas E."/>
            <person name="Ohlen M."/>
            <person name="Cardew S."/>
            <person name="Jensie-Markopoulos S."/>
            <person name="Salva-Serra F."/>
            <person name="Jaen-Luchoro D."/>
            <person name="Karlsson R."/>
            <person name="Svensson-Stadler L."/>
            <person name="Chun J."/>
            <person name="Moore E."/>
        </authorList>
    </citation>
    <scope>NUCLEOTIDE SEQUENCE [LARGE SCALE GENOMIC DNA]</scope>
    <source>
        <strain evidence="2 5">CCUG 51522</strain>
    </source>
</reference>
<dbReference type="Proteomes" id="UP000182814">
    <property type="component" value="Chromosome I"/>
</dbReference>
<organism evidence="3 4">
    <name type="scientific">Pseudomonas lini</name>
    <dbReference type="NCBI Taxonomy" id="163011"/>
    <lineage>
        <taxon>Bacteria</taxon>
        <taxon>Pseudomonadati</taxon>
        <taxon>Pseudomonadota</taxon>
        <taxon>Gammaproteobacteria</taxon>
        <taxon>Pseudomonadales</taxon>
        <taxon>Pseudomonadaceae</taxon>
        <taxon>Pseudomonas</taxon>
    </lineage>
</organism>
<keyword evidence="4" id="KW-1185">Reference proteome</keyword>
<evidence type="ECO:0000313" key="2">
    <source>
        <dbReference type="EMBL" id="KAB0503432.1"/>
    </source>
</evidence>
<dbReference type="RefSeq" id="WP_151152232.1">
    <property type="nucleotide sequence ID" value="NZ_JYLB01000003.1"/>
</dbReference>
<proteinExistence type="predicted"/>
<evidence type="ECO:0000256" key="1">
    <source>
        <dbReference type="SAM" id="Phobius"/>
    </source>
</evidence>
<reference evidence="4" key="1">
    <citation type="submission" date="2016-10" db="EMBL/GenBank/DDBJ databases">
        <authorList>
            <person name="Varghese N."/>
            <person name="Submissions S."/>
        </authorList>
    </citation>
    <scope>NUCLEOTIDE SEQUENCE [LARGE SCALE GENOMIC DNA]</scope>
    <source>
        <strain evidence="4">BS3782</strain>
    </source>
</reference>
<accession>A0A1H2ARX9</accession>
<evidence type="ECO:0000313" key="5">
    <source>
        <dbReference type="Proteomes" id="UP000434925"/>
    </source>
</evidence>
<keyword evidence="1" id="KW-1133">Transmembrane helix</keyword>